<reference evidence="1 2" key="1">
    <citation type="submission" date="2020-07" db="EMBL/GenBank/DDBJ databases">
        <title>Genomic Encyclopedia of Type Strains, Phase IV (KMG-IV): sequencing the most valuable type-strain genomes for metagenomic binning, comparative biology and taxonomic classification.</title>
        <authorList>
            <person name="Goeker M."/>
        </authorList>
    </citation>
    <scope>NUCLEOTIDE SEQUENCE [LARGE SCALE GENOMIC DNA]</scope>
    <source>
        <strain evidence="1 2">DSM 45533</strain>
    </source>
</reference>
<dbReference type="EMBL" id="JACDUR010000002">
    <property type="protein sequence ID" value="MBA2891190.1"/>
    <property type="molecule type" value="Genomic_DNA"/>
</dbReference>
<name>A0A7W0HPT1_9ACTN</name>
<sequence>MTSAISLRALNRATLERQLLLRRHPMPALQAVEHLVGLQAQAPFPPYFGLWCRLSGFDPDHLSQLLLERQAVRIVLMRGTVHLVSADDCLFLRPLMQPLLTRYLQSAYGTRLAGVTPEEVLAAGEELLAAGPVTAAALGTALAERFPAAKAADLAQIMRSLAALVQVPPRAVWGKAGQTRYATAQEWIGRALHTDPSPELLVRRYLAAFGPASVADMQAWSGLTGLREIVERLRPQLVTLTGPSGTELFDLPGAPRPGGDVPAPVRLLAPFDNLLLSHADRTRVITDAQRKRVITINGQVLGTVLVDGFVAGTWKRDKGVLTVELDDSQPSAVVEEIEAEARSLLAFAEPKAAHEIRGLA</sequence>
<accession>A0A7W0HPT1</accession>
<dbReference type="PANTHER" id="PTHR38479:SF2">
    <property type="entry name" value="WINGED HELIX DNA-BINDING DOMAIN-CONTAINING PROTEIN"/>
    <property type="match status" value="1"/>
</dbReference>
<comment type="caution">
    <text evidence="1">The sequence shown here is derived from an EMBL/GenBank/DDBJ whole genome shotgun (WGS) entry which is preliminary data.</text>
</comment>
<dbReference type="Proteomes" id="UP000530928">
    <property type="component" value="Unassembled WGS sequence"/>
</dbReference>
<dbReference type="Pfam" id="PF06224">
    <property type="entry name" value="AlkZ-like"/>
    <property type="match status" value="1"/>
</dbReference>
<gene>
    <name evidence="1" type="ORF">HNR30_002531</name>
</gene>
<keyword evidence="2" id="KW-1185">Reference proteome</keyword>
<evidence type="ECO:0000313" key="1">
    <source>
        <dbReference type="EMBL" id="MBA2891190.1"/>
    </source>
</evidence>
<dbReference type="AlphaFoldDB" id="A0A7W0HPT1"/>
<dbReference type="InterPro" id="IPR009351">
    <property type="entry name" value="AlkZ-like"/>
</dbReference>
<dbReference type="PANTHER" id="PTHR38479">
    <property type="entry name" value="LMO0824 PROTEIN"/>
    <property type="match status" value="1"/>
</dbReference>
<protein>
    <recommendedName>
        <fullName evidence="3">Winged helix DNA-binding domain-containing protein</fullName>
    </recommendedName>
</protein>
<organism evidence="1 2">
    <name type="scientific">Nonomuraea soli</name>
    <dbReference type="NCBI Taxonomy" id="1032476"/>
    <lineage>
        <taxon>Bacteria</taxon>
        <taxon>Bacillati</taxon>
        <taxon>Actinomycetota</taxon>
        <taxon>Actinomycetes</taxon>
        <taxon>Streptosporangiales</taxon>
        <taxon>Streptosporangiaceae</taxon>
        <taxon>Nonomuraea</taxon>
    </lineage>
</organism>
<proteinExistence type="predicted"/>
<evidence type="ECO:0000313" key="2">
    <source>
        <dbReference type="Proteomes" id="UP000530928"/>
    </source>
</evidence>
<evidence type="ECO:0008006" key="3">
    <source>
        <dbReference type="Google" id="ProtNLM"/>
    </source>
</evidence>
<dbReference type="RefSeq" id="WP_312894371.1">
    <property type="nucleotide sequence ID" value="NZ_BAABAM010000012.1"/>
</dbReference>